<evidence type="ECO:0000259" key="1">
    <source>
        <dbReference type="Pfam" id="PF13480"/>
    </source>
</evidence>
<accession>A0ABT8X2E6</accession>
<dbReference type="InterPro" id="IPR038740">
    <property type="entry name" value="BioF2-like_GNAT_dom"/>
</dbReference>
<dbReference type="InterPro" id="IPR016181">
    <property type="entry name" value="Acyl_CoA_acyltransferase"/>
</dbReference>
<proteinExistence type="predicted"/>
<dbReference type="Pfam" id="PF13480">
    <property type="entry name" value="Acetyltransf_6"/>
    <property type="match status" value="1"/>
</dbReference>
<dbReference type="EMBL" id="JAUOEM010000003">
    <property type="protein sequence ID" value="MDO5987892.1"/>
    <property type="molecule type" value="Genomic_DNA"/>
</dbReference>
<name>A0ABT8X2E6_9FLAO</name>
<dbReference type="RefSeq" id="WP_303282478.1">
    <property type="nucleotide sequence ID" value="NZ_BAABCZ010000011.1"/>
</dbReference>
<keyword evidence="2" id="KW-0012">Acyltransferase</keyword>
<protein>
    <submittedName>
        <fullName evidence="2">GNAT family N-acetyltransferase</fullName>
        <ecNumber evidence="2">2.3.1.-</ecNumber>
    </submittedName>
</protein>
<keyword evidence="2" id="KW-0808">Transferase</keyword>
<evidence type="ECO:0000313" key="2">
    <source>
        <dbReference type="EMBL" id="MDO5987892.1"/>
    </source>
</evidence>
<feature type="domain" description="BioF2-like acetyltransferase" evidence="1">
    <location>
        <begin position="108"/>
        <end position="254"/>
    </location>
</feature>
<sequence length="402" mass="48557">MKLNNKNIEFSFFLDLFFKEKSFPPFYKKITNTFSKKVVYEIHNDTTLELNSSTYSISDVPSYFLSEFTETVHNFKLLTTPLYSGYLINLSKFRDLEDYLDNKLGKPRKSQLKRYRKRLDKCLSPEYKIFHGDISKETYHTLFNELRTLTERRFAQKEELNFELPYLELYRDMMYPLIINKKASIFVIYSEAKPINITLNFIDDDSIFHWNSCYDVDYQMFNLGHINMVNHLEWAFKNNFKLFDMGRGDFLHKRKYINESYMYEEHIIYKPKSISGSFFAYSKLLKLKARYILIQFLKKTNIHLRYRNYVKYKYRIVNSKNSPLINFKINIDETSSETLNIKPLTLLCLSNKEYNYLIKPLNYFLHKTQEHIKDVSVYKDLNKEQTFYFKGIKKYQKIIITN</sequence>
<dbReference type="GO" id="GO:0016746">
    <property type="term" value="F:acyltransferase activity"/>
    <property type="evidence" value="ECO:0007669"/>
    <property type="project" value="UniProtKB-KW"/>
</dbReference>
<evidence type="ECO:0000313" key="3">
    <source>
        <dbReference type="Proteomes" id="UP001176891"/>
    </source>
</evidence>
<comment type="caution">
    <text evidence="2">The sequence shown here is derived from an EMBL/GenBank/DDBJ whole genome shotgun (WGS) entry which is preliminary data.</text>
</comment>
<reference evidence="2" key="1">
    <citation type="submission" date="2023-07" db="EMBL/GenBank/DDBJ databases">
        <title>Two novel species in the genus Flavivirga.</title>
        <authorList>
            <person name="Kwon K."/>
        </authorList>
    </citation>
    <scope>NUCLEOTIDE SEQUENCE</scope>
    <source>
        <strain evidence="2">KACC 14157</strain>
    </source>
</reference>
<dbReference type="Gene3D" id="3.40.630.30">
    <property type="match status" value="1"/>
</dbReference>
<dbReference type="Proteomes" id="UP001176891">
    <property type="component" value="Unassembled WGS sequence"/>
</dbReference>
<gene>
    <name evidence="2" type="ORF">Q4Q39_10810</name>
</gene>
<organism evidence="2 3">
    <name type="scientific">Flavivirga amylovorans</name>
    <dbReference type="NCBI Taxonomy" id="870486"/>
    <lineage>
        <taxon>Bacteria</taxon>
        <taxon>Pseudomonadati</taxon>
        <taxon>Bacteroidota</taxon>
        <taxon>Flavobacteriia</taxon>
        <taxon>Flavobacteriales</taxon>
        <taxon>Flavobacteriaceae</taxon>
        <taxon>Flavivirga</taxon>
    </lineage>
</organism>
<keyword evidence="3" id="KW-1185">Reference proteome</keyword>
<dbReference type="EC" id="2.3.1.-" evidence="2"/>
<dbReference type="SUPFAM" id="SSF55729">
    <property type="entry name" value="Acyl-CoA N-acyltransferases (Nat)"/>
    <property type="match status" value="1"/>
</dbReference>